<comment type="caution">
    <text evidence="1">The sequence shown here is derived from an EMBL/GenBank/DDBJ whole genome shotgun (WGS) entry which is preliminary data.</text>
</comment>
<dbReference type="AlphaFoldDB" id="A0AAV0YAA9"/>
<dbReference type="EMBL" id="CARXXK010001450">
    <property type="protein sequence ID" value="CAI6376211.1"/>
    <property type="molecule type" value="Genomic_DNA"/>
</dbReference>
<reference evidence="1 2" key="1">
    <citation type="submission" date="2023-01" db="EMBL/GenBank/DDBJ databases">
        <authorList>
            <person name="Whitehead M."/>
        </authorList>
    </citation>
    <scope>NUCLEOTIDE SEQUENCE [LARGE SCALE GENOMIC DNA]</scope>
</reference>
<name>A0AAV0YAA9_9HEMI</name>
<evidence type="ECO:0000313" key="2">
    <source>
        <dbReference type="Proteomes" id="UP001160148"/>
    </source>
</evidence>
<protein>
    <submittedName>
        <fullName evidence="1">Uncharacterized protein</fullName>
    </submittedName>
</protein>
<accession>A0AAV0YAA9</accession>
<organism evidence="1 2">
    <name type="scientific">Macrosiphum euphorbiae</name>
    <name type="common">potato aphid</name>
    <dbReference type="NCBI Taxonomy" id="13131"/>
    <lineage>
        <taxon>Eukaryota</taxon>
        <taxon>Metazoa</taxon>
        <taxon>Ecdysozoa</taxon>
        <taxon>Arthropoda</taxon>
        <taxon>Hexapoda</taxon>
        <taxon>Insecta</taxon>
        <taxon>Pterygota</taxon>
        <taxon>Neoptera</taxon>
        <taxon>Paraneoptera</taxon>
        <taxon>Hemiptera</taxon>
        <taxon>Sternorrhyncha</taxon>
        <taxon>Aphidomorpha</taxon>
        <taxon>Aphidoidea</taxon>
        <taxon>Aphididae</taxon>
        <taxon>Macrosiphini</taxon>
        <taxon>Macrosiphum</taxon>
    </lineage>
</organism>
<proteinExistence type="predicted"/>
<sequence length="89" mass="10567">MLIVNETEIDYSDQNILNEYDYMIVTDETEFSNNIVQNIFNDNDGDIIEETEYNNINKTDKYSTPTNYKTEEKKKSDDIIVNDFVMVKY</sequence>
<evidence type="ECO:0000313" key="1">
    <source>
        <dbReference type="EMBL" id="CAI6376211.1"/>
    </source>
</evidence>
<dbReference type="Proteomes" id="UP001160148">
    <property type="component" value="Unassembled WGS sequence"/>
</dbReference>
<keyword evidence="2" id="KW-1185">Reference proteome</keyword>
<gene>
    <name evidence="1" type="ORF">MEUPH1_LOCUS29610</name>
</gene>